<evidence type="ECO:0000313" key="1">
    <source>
        <dbReference type="EMBL" id="QDH19817.1"/>
    </source>
</evidence>
<dbReference type="KEGG" id="saca:FFV09_02395"/>
<dbReference type="Proteomes" id="UP000316968">
    <property type="component" value="Chromosome"/>
</dbReference>
<gene>
    <name evidence="1" type="ORF">FFV09_02395</name>
</gene>
<dbReference type="AlphaFoldDB" id="A0A4Y6UU01"/>
<accession>A0A4Y6UU01</accession>
<proteinExistence type="predicted"/>
<evidence type="ECO:0000313" key="2">
    <source>
        <dbReference type="Proteomes" id="UP000316968"/>
    </source>
</evidence>
<reference evidence="1 2" key="1">
    <citation type="submission" date="2019-06" db="EMBL/GenBank/DDBJ databases">
        <title>Saccharibacillus brassicae sp. nov., an endophytic bacterium isolated from Chinese cabbage seeds (Brassica pekinensis).</title>
        <authorList>
            <person name="Jiang L."/>
            <person name="Lee J."/>
            <person name="Kim S.W."/>
        </authorList>
    </citation>
    <scope>NUCLEOTIDE SEQUENCE [LARGE SCALE GENOMIC DNA]</scope>
    <source>
        <strain evidence="2">KCTC 43072 / ATSA2</strain>
    </source>
</reference>
<dbReference type="RefSeq" id="WP_141446204.1">
    <property type="nucleotide sequence ID" value="NZ_CP041217.1"/>
</dbReference>
<organism evidence="1 2">
    <name type="scientific">Saccharibacillus brassicae</name>
    <dbReference type="NCBI Taxonomy" id="2583377"/>
    <lineage>
        <taxon>Bacteria</taxon>
        <taxon>Bacillati</taxon>
        <taxon>Bacillota</taxon>
        <taxon>Bacilli</taxon>
        <taxon>Bacillales</taxon>
        <taxon>Paenibacillaceae</taxon>
        <taxon>Saccharibacillus</taxon>
    </lineage>
</organism>
<dbReference type="EMBL" id="CP041217">
    <property type="protein sequence ID" value="QDH19817.1"/>
    <property type="molecule type" value="Genomic_DNA"/>
</dbReference>
<sequence length="108" mass="12702">MSLDTLIEQSEIIKRNVSDKENFSAITEWLSSAQVYLETKHSSLKETEFFIRDKERFKALILEEKKYSIEYFDSLVGTLKGVKIAEKIQEDKIQAQLNMAKNLNRRNR</sequence>
<protein>
    <submittedName>
        <fullName evidence="1">Uncharacterized protein</fullName>
    </submittedName>
</protein>
<keyword evidence="2" id="KW-1185">Reference proteome</keyword>
<name>A0A4Y6UU01_SACBS</name>